<evidence type="ECO:0000313" key="2">
    <source>
        <dbReference type="EMBL" id="CAJ1407998.1"/>
    </source>
</evidence>
<feature type="transmembrane region" description="Helical" evidence="1">
    <location>
        <begin position="12"/>
        <end position="32"/>
    </location>
</feature>
<feature type="transmembrane region" description="Helical" evidence="1">
    <location>
        <begin position="52"/>
        <end position="74"/>
    </location>
</feature>
<proteinExistence type="predicted"/>
<protein>
    <submittedName>
        <fullName evidence="2">Uncharacterized protein</fullName>
    </submittedName>
</protein>
<gene>
    <name evidence="2" type="ORF">EVOR1521_LOCUS29564</name>
</gene>
<feature type="transmembrane region" description="Helical" evidence="1">
    <location>
        <begin position="337"/>
        <end position="357"/>
    </location>
</feature>
<feature type="transmembrane region" description="Helical" evidence="1">
    <location>
        <begin position="95"/>
        <end position="116"/>
    </location>
</feature>
<keyword evidence="1" id="KW-0472">Membrane</keyword>
<evidence type="ECO:0000256" key="1">
    <source>
        <dbReference type="SAM" id="Phobius"/>
    </source>
</evidence>
<feature type="transmembrane region" description="Helical" evidence="1">
    <location>
        <begin position="439"/>
        <end position="462"/>
    </location>
</feature>
<feature type="transmembrane region" description="Helical" evidence="1">
    <location>
        <begin position="408"/>
        <end position="427"/>
    </location>
</feature>
<keyword evidence="3" id="KW-1185">Reference proteome</keyword>
<reference evidence="2" key="1">
    <citation type="submission" date="2023-08" db="EMBL/GenBank/DDBJ databases">
        <authorList>
            <person name="Chen Y."/>
            <person name="Shah S."/>
            <person name="Dougan E. K."/>
            <person name="Thang M."/>
            <person name="Chan C."/>
        </authorList>
    </citation>
    <scope>NUCLEOTIDE SEQUENCE</scope>
</reference>
<feature type="transmembrane region" description="Helical" evidence="1">
    <location>
        <begin position="369"/>
        <end position="388"/>
    </location>
</feature>
<feature type="transmembrane region" description="Helical" evidence="1">
    <location>
        <begin position="168"/>
        <end position="190"/>
    </location>
</feature>
<dbReference type="EMBL" id="CAUJNA010003701">
    <property type="protein sequence ID" value="CAJ1407998.1"/>
    <property type="molecule type" value="Genomic_DNA"/>
</dbReference>
<organism evidence="2 3">
    <name type="scientific">Effrenium voratum</name>
    <dbReference type="NCBI Taxonomy" id="2562239"/>
    <lineage>
        <taxon>Eukaryota</taxon>
        <taxon>Sar</taxon>
        <taxon>Alveolata</taxon>
        <taxon>Dinophyceae</taxon>
        <taxon>Suessiales</taxon>
        <taxon>Symbiodiniaceae</taxon>
        <taxon>Effrenium</taxon>
    </lineage>
</organism>
<evidence type="ECO:0000313" key="3">
    <source>
        <dbReference type="Proteomes" id="UP001178507"/>
    </source>
</evidence>
<dbReference type="Proteomes" id="UP001178507">
    <property type="component" value="Unassembled WGS sequence"/>
</dbReference>
<feature type="transmembrane region" description="Helical" evidence="1">
    <location>
        <begin position="222"/>
        <end position="242"/>
    </location>
</feature>
<dbReference type="AlphaFoldDB" id="A0AA36JN29"/>
<sequence length="565" mass="62392">MLPAVLQRPRANCYWVAVGWWGAVLFITYASWCWTGCQAYMPFISDMGLQAHMPILFVVGTMVEGCLLGLWLLWATIARHHLLKALRLQMVWLECLCALSGLPVVAGTMFIGFFPWDSYSYLHFACASGVFWGGCGHCFFSTLICHGISMDYSLMPGHTSWIRRWHRWLAPLLCLCFFGVFLCFCAAMDASPERFHWSWWPELQAVARERFLEYCGQGSWHGLPWVNTCAALEWLTLALLCVSISAGGGEIRCQADFEMYLALMDGVIELPAPSPLDQPQLLLGLKMSRVWWVMLTLFPPLAALILYALWVSSGCSWAPPFMEHLAGRTSHVYKLTLWVWNALLAVWLFHVFGCQWLMARQGRPANSLLLLAGINVAGGGLMVCGLGLAAEPWDFGLAVHLMGADSVLAGFGLWSTASILLSQAANTNPSGWQGQTLRLLIWTGAWSVLSLSGSGLMFHLWAAGGSLRLGVVDLRAEVRKNFRAQCEGFSLPSSGYALCQWLFMGLLHAFVVCTIHDSEACWSAVAAHARSGKVDLVRPLSARKLAMLGLVLGGAIHASGTMSLW</sequence>
<feature type="transmembrane region" description="Helical" evidence="1">
    <location>
        <begin position="122"/>
        <end position="148"/>
    </location>
</feature>
<feature type="transmembrane region" description="Helical" evidence="1">
    <location>
        <begin position="290"/>
        <end position="310"/>
    </location>
</feature>
<name>A0AA36JN29_9DINO</name>
<keyword evidence="1" id="KW-0812">Transmembrane</keyword>
<keyword evidence="1" id="KW-1133">Transmembrane helix</keyword>
<comment type="caution">
    <text evidence="2">The sequence shown here is derived from an EMBL/GenBank/DDBJ whole genome shotgun (WGS) entry which is preliminary data.</text>
</comment>
<accession>A0AA36JN29</accession>